<dbReference type="AlphaFoldDB" id="A0A6A6HQD7"/>
<protein>
    <recommendedName>
        <fullName evidence="2">DDHD domain-containing protein</fullName>
    </recommendedName>
</protein>
<evidence type="ECO:0000313" key="4">
    <source>
        <dbReference type="Proteomes" id="UP000800092"/>
    </source>
</evidence>
<accession>A0A6A6HQD7</accession>
<feature type="compositionally biased region" description="Polar residues" evidence="1">
    <location>
        <begin position="111"/>
        <end position="125"/>
    </location>
</feature>
<feature type="region of interest" description="Disordered" evidence="1">
    <location>
        <begin position="711"/>
        <end position="731"/>
    </location>
</feature>
<dbReference type="InterPro" id="IPR004177">
    <property type="entry name" value="DDHD_dom"/>
</dbReference>
<dbReference type="SMART" id="SM01127">
    <property type="entry name" value="DDHD"/>
    <property type="match status" value="1"/>
</dbReference>
<dbReference type="EMBL" id="ML991771">
    <property type="protein sequence ID" value="KAF2240008.1"/>
    <property type="molecule type" value="Genomic_DNA"/>
</dbReference>
<dbReference type="Proteomes" id="UP000800092">
    <property type="component" value="Unassembled WGS sequence"/>
</dbReference>
<feature type="region of interest" description="Disordered" evidence="1">
    <location>
        <begin position="322"/>
        <end position="392"/>
    </location>
</feature>
<keyword evidence="4" id="KW-1185">Reference proteome</keyword>
<dbReference type="OrthoDB" id="69269at2759"/>
<evidence type="ECO:0000313" key="3">
    <source>
        <dbReference type="EMBL" id="KAF2240008.1"/>
    </source>
</evidence>
<evidence type="ECO:0000256" key="1">
    <source>
        <dbReference type="SAM" id="MobiDB-lite"/>
    </source>
</evidence>
<sequence length="913" mass="101611">MTTHTGREPSRTPAFRHTNQYIREVVHHPEPPPPISARFFYASPLAIDDPLSPLPPPAAGGYRNAPRPFSAYDNTALDKAWNELRRNILRYHEEKGEKPIYEEDEYPRDSSAVTQRNPVESSRNANRGFEWDSDGGRSLKEQSRTHHIQETAVNIDTSTVTGTPFIRAPSRTNISDTFRTTAASRPPVLGNDSYNWDDSTDETRGSSVGDLSAARRVEDAEAAGLSAKIPVGVSRLHEVLMPHLRMEPIYWPPLADVSDVIRGTWFYKETMLPVEVNVANMLEAGYVALKPWTETWNDELDSAVAVGALGEMKIMHRLWPDYTRKKQNSRPSTPMRTSGRNRSASMLDDLDSPEKQRERSLEEAENLVDISTGPNGQDNKAAGKSSYGRDGQKRTYASAGIVYSNAEEAHILNPKLQPSSYYGRRPLANYIRKGHKIGVHVVRGFDQRTWDKLNPPKNDSTTAKAEEGVSTSQSGAPLKRRQRSDPTIARSNGPKVTDLVLVIHGIGQKLSERVESYHFTYAMNALRREFNVELGTPAVKSHLRKDMGGLMLLPVNWRNKLSFEEGGYRDDTEDAAANRFSLKDITPNTLPSVRGIVSDVMLDIPYYLSHHQPKMIAAVIQEANRIYRLWCKNNPGFEHYGRVHLIAHSLGSVMAVDILSNQPTYADAFLIHSTEPTAPLNHFLFDTKTLFLCGSPAGFFLLLKKASLRPRRGREKPGSDPTTTSSPNIAGERGDYGCVAVDNIFNIVNPYDPVAYHINAAVDADYAAALRPAWIPSANTSWGIFRLFGSSSSSAVPASKAAAAARISSSSSTQPVRLPSSVELETHNFTREELAEKRAFLLNDHGQIDYYLRYGGGPLEIQYLTMLGAHSSYWLSRDFVRFVVVEVGREEGREGTLVGLRAAKKKGLMVEGR</sequence>
<feature type="region of interest" description="Disordered" evidence="1">
    <location>
        <begin position="100"/>
        <end position="141"/>
    </location>
</feature>
<name>A0A6A6HQD7_VIRVR</name>
<evidence type="ECO:0000259" key="2">
    <source>
        <dbReference type="PROSITE" id="PS51043"/>
    </source>
</evidence>
<feature type="compositionally biased region" description="Polar residues" evidence="1">
    <location>
        <begin position="457"/>
        <end position="475"/>
    </location>
</feature>
<reference evidence="3" key="1">
    <citation type="journal article" date="2020" name="Stud. Mycol.">
        <title>101 Dothideomycetes genomes: a test case for predicting lifestyles and emergence of pathogens.</title>
        <authorList>
            <person name="Haridas S."/>
            <person name="Albert R."/>
            <person name="Binder M."/>
            <person name="Bloem J."/>
            <person name="Labutti K."/>
            <person name="Salamov A."/>
            <person name="Andreopoulos B."/>
            <person name="Baker S."/>
            <person name="Barry K."/>
            <person name="Bills G."/>
            <person name="Bluhm B."/>
            <person name="Cannon C."/>
            <person name="Castanera R."/>
            <person name="Culley D."/>
            <person name="Daum C."/>
            <person name="Ezra D."/>
            <person name="Gonzalez J."/>
            <person name="Henrissat B."/>
            <person name="Kuo A."/>
            <person name="Liang C."/>
            <person name="Lipzen A."/>
            <person name="Lutzoni F."/>
            <person name="Magnuson J."/>
            <person name="Mondo S."/>
            <person name="Nolan M."/>
            <person name="Ohm R."/>
            <person name="Pangilinan J."/>
            <person name="Park H.-J."/>
            <person name="Ramirez L."/>
            <person name="Alfaro M."/>
            <person name="Sun H."/>
            <person name="Tritt A."/>
            <person name="Yoshinaga Y."/>
            <person name="Zwiers L.-H."/>
            <person name="Turgeon B."/>
            <person name="Goodwin S."/>
            <person name="Spatafora J."/>
            <person name="Crous P."/>
            <person name="Grigoriev I."/>
        </authorList>
    </citation>
    <scope>NUCLEOTIDE SEQUENCE</scope>
    <source>
        <strain evidence="3">Tuck. ex Michener</strain>
    </source>
</reference>
<proteinExistence type="predicted"/>
<feature type="compositionally biased region" description="Polar residues" evidence="1">
    <location>
        <begin position="329"/>
        <end position="344"/>
    </location>
</feature>
<dbReference type="Pfam" id="PF02862">
    <property type="entry name" value="DDHD"/>
    <property type="match status" value="2"/>
</dbReference>
<dbReference type="InterPro" id="IPR058055">
    <property type="entry name" value="PA-PLA1"/>
</dbReference>
<gene>
    <name evidence="3" type="ORF">EV356DRAFT_438317</name>
</gene>
<organism evidence="3 4">
    <name type="scientific">Viridothelium virens</name>
    <name type="common">Speckled blister lichen</name>
    <name type="synonym">Trypethelium virens</name>
    <dbReference type="NCBI Taxonomy" id="1048519"/>
    <lineage>
        <taxon>Eukaryota</taxon>
        <taxon>Fungi</taxon>
        <taxon>Dikarya</taxon>
        <taxon>Ascomycota</taxon>
        <taxon>Pezizomycotina</taxon>
        <taxon>Dothideomycetes</taxon>
        <taxon>Dothideomycetes incertae sedis</taxon>
        <taxon>Trypetheliales</taxon>
        <taxon>Trypetheliaceae</taxon>
        <taxon>Viridothelium</taxon>
    </lineage>
</organism>
<feature type="region of interest" description="Disordered" evidence="1">
    <location>
        <begin position="182"/>
        <end position="210"/>
    </location>
</feature>
<dbReference type="PANTHER" id="PTHR23509:SF6">
    <property type="entry name" value="PHOSPHOLIPASE C1020.13C-RELATED"/>
    <property type="match status" value="1"/>
</dbReference>
<dbReference type="GO" id="GO:0046872">
    <property type="term" value="F:metal ion binding"/>
    <property type="evidence" value="ECO:0007669"/>
    <property type="project" value="InterPro"/>
</dbReference>
<feature type="compositionally biased region" description="Basic and acidic residues" evidence="1">
    <location>
        <begin position="352"/>
        <end position="362"/>
    </location>
</feature>
<dbReference type="PANTHER" id="PTHR23509">
    <property type="entry name" value="PA-PL1 PHOSPHOLIPASE FAMILY"/>
    <property type="match status" value="1"/>
</dbReference>
<dbReference type="GO" id="GO:0004620">
    <property type="term" value="F:phospholipase activity"/>
    <property type="evidence" value="ECO:0007669"/>
    <property type="project" value="TreeGrafter"/>
</dbReference>
<feature type="domain" description="DDHD" evidence="2">
    <location>
        <begin position="683"/>
        <end position="889"/>
    </location>
</feature>
<dbReference type="GO" id="GO:0005737">
    <property type="term" value="C:cytoplasm"/>
    <property type="evidence" value="ECO:0007669"/>
    <property type="project" value="TreeGrafter"/>
</dbReference>
<dbReference type="PROSITE" id="PS51043">
    <property type="entry name" value="DDHD"/>
    <property type="match status" value="1"/>
</dbReference>
<feature type="region of interest" description="Disordered" evidence="1">
    <location>
        <begin position="449"/>
        <end position="491"/>
    </location>
</feature>